<organism evidence="1 2">
    <name type="scientific">Pseudomonas putida (strain GB-1)</name>
    <dbReference type="NCBI Taxonomy" id="76869"/>
    <lineage>
        <taxon>Bacteria</taxon>
        <taxon>Pseudomonadati</taxon>
        <taxon>Pseudomonadota</taxon>
        <taxon>Gammaproteobacteria</taxon>
        <taxon>Pseudomonadales</taxon>
        <taxon>Pseudomonadaceae</taxon>
        <taxon>Pseudomonas</taxon>
    </lineage>
</organism>
<gene>
    <name evidence="1" type="ordered locus">PputGB1_0415</name>
</gene>
<dbReference type="AlphaFoldDB" id="B0KJ76"/>
<dbReference type="KEGG" id="ppg:PputGB1_0415"/>
<dbReference type="EMBL" id="CP000926">
    <property type="protein sequence ID" value="ABY96326.1"/>
    <property type="molecule type" value="Genomic_DNA"/>
</dbReference>
<accession>B0KJ76</accession>
<evidence type="ECO:0000313" key="1">
    <source>
        <dbReference type="EMBL" id="ABY96326.1"/>
    </source>
</evidence>
<evidence type="ECO:0000313" key="2">
    <source>
        <dbReference type="Proteomes" id="UP000002157"/>
    </source>
</evidence>
<reference evidence="1 2" key="1">
    <citation type="submission" date="2008-01" db="EMBL/GenBank/DDBJ databases">
        <title>Complete sequence of Pseudomonas putida GB-1.</title>
        <authorList>
            <consortium name="US DOE Joint Genome Institute"/>
            <person name="Copeland A."/>
            <person name="Lucas S."/>
            <person name="Lapidus A."/>
            <person name="Barry K."/>
            <person name="Glavina del Rio T."/>
            <person name="Dalin E."/>
            <person name="Tice H."/>
            <person name="Pitluck S."/>
            <person name="Bruce D."/>
            <person name="Goodwin L."/>
            <person name="Chertkov O."/>
            <person name="Brettin T."/>
            <person name="Detter J.C."/>
            <person name="Han C."/>
            <person name="Kuske C.R."/>
            <person name="Schmutz J."/>
            <person name="Larimer F."/>
            <person name="Land M."/>
            <person name="Hauser L."/>
            <person name="Kyrpides N."/>
            <person name="Kim E."/>
            <person name="McCarthy J.K."/>
            <person name="Richardson P."/>
        </authorList>
    </citation>
    <scope>NUCLEOTIDE SEQUENCE [LARGE SCALE GENOMIC DNA]</scope>
    <source>
        <strain evidence="1 2">GB-1</strain>
    </source>
</reference>
<proteinExistence type="predicted"/>
<dbReference type="HOGENOM" id="CLU_1081262_0_0_6"/>
<dbReference type="Proteomes" id="UP000002157">
    <property type="component" value="Chromosome"/>
</dbReference>
<sequence length="259" mass="29871">MVRENLIDAFVQELLAKKNMSPSERCSYEISQILNSAATEWVDIMDFVWKSHYTITHEQAIEAEKVTHYFPDIEKHAEIIAARAAIHKRRWDNTYPYMISSGNLFSTLSLFEAYILRLAIATEQASEIQLSSINGAGVEKIFNYFRKLGIPLETIAVHEPIKCAQKIRNCLMHAGGLLQLSKDADTIRTIVERKSYLCSEDRGRYTKSSETELVSIRFYFVGEKVSIEHDYPHLLCNYISRYIQILGEKILIWLEAQRA</sequence>
<name>B0KJ76_PSEPG</name>
<protein>
    <submittedName>
        <fullName evidence="1">Uncharacterized protein</fullName>
    </submittedName>
</protein>